<evidence type="ECO:0000256" key="5">
    <source>
        <dbReference type="ARBA" id="ARBA00022833"/>
    </source>
</evidence>
<reference evidence="9 10" key="1">
    <citation type="submission" date="2020-02" db="EMBL/GenBank/DDBJ databases">
        <title>Balneolaceae bacterium YR4-1, complete genome.</title>
        <authorList>
            <person name="Li Y."/>
            <person name="Wu S."/>
        </authorList>
    </citation>
    <scope>NUCLEOTIDE SEQUENCE [LARGE SCALE GENOMIC DNA]</scope>
    <source>
        <strain evidence="9 10">YR4-1</strain>
    </source>
</reference>
<keyword evidence="10" id="KW-1185">Reference proteome</keyword>
<name>A0A6M1SSF0_9BACT</name>
<keyword evidence="4 8" id="KW-0812">Transmembrane</keyword>
<feature type="transmembrane region" description="Helical" evidence="8">
    <location>
        <begin position="226"/>
        <end position="246"/>
    </location>
</feature>
<dbReference type="PANTHER" id="PTHR11040">
    <property type="entry name" value="ZINC/IRON TRANSPORTER"/>
    <property type="match status" value="1"/>
</dbReference>
<sequence length="278" mass="29230">MEFAEIKEWFFGLNPIYQSLTGGLFTWGLTALGAALVFFTKTVGNKTLDAMMGFAAGVMIAASFWSLLVPSIDMAAHQGVIEWLPAVIGFLTGGLFLRICDQYLPHLHPGFPMDEAEGVKTSWRRATLLVLAITLHNIPEGLAVGVLFGAAASGVDPSGTATILGAISLAIGIGIQNFPEGTAVSMPLRREGVSVGKSFWYGQLSGIVEPISAVIGAAAVLMVQPILPYALSFAAGAMIYVVVEELIPESQVHGNTDLATLGTMVGFSVMMILDVALG</sequence>
<evidence type="ECO:0000256" key="3">
    <source>
        <dbReference type="ARBA" id="ARBA00022475"/>
    </source>
</evidence>
<dbReference type="InterPro" id="IPR003689">
    <property type="entry name" value="ZIP"/>
</dbReference>
<evidence type="ECO:0000256" key="2">
    <source>
        <dbReference type="ARBA" id="ARBA00006939"/>
    </source>
</evidence>
<evidence type="ECO:0000313" key="9">
    <source>
        <dbReference type="EMBL" id="NGP75780.1"/>
    </source>
</evidence>
<dbReference type="PANTHER" id="PTHR11040:SF211">
    <property type="entry name" value="ZINC TRANSPORTER ZIP11"/>
    <property type="match status" value="1"/>
</dbReference>
<dbReference type="EMBL" id="JAALLT010000001">
    <property type="protein sequence ID" value="NGP75780.1"/>
    <property type="molecule type" value="Genomic_DNA"/>
</dbReference>
<dbReference type="Proteomes" id="UP000473278">
    <property type="component" value="Unassembled WGS sequence"/>
</dbReference>
<accession>A0A6M1SSF0</accession>
<proteinExistence type="inferred from homology"/>
<dbReference type="Pfam" id="PF02535">
    <property type="entry name" value="Zip"/>
    <property type="match status" value="1"/>
</dbReference>
<keyword evidence="3" id="KW-1003">Cell membrane</keyword>
<feature type="transmembrane region" description="Helical" evidence="8">
    <location>
        <begin position="128"/>
        <end position="152"/>
    </location>
</feature>
<dbReference type="RefSeq" id="WP_165139388.1">
    <property type="nucleotide sequence ID" value="NZ_JAALLT010000001.1"/>
</dbReference>
<evidence type="ECO:0000256" key="8">
    <source>
        <dbReference type="SAM" id="Phobius"/>
    </source>
</evidence>
<keyword evidence="5" id="KW-0862">Zinc</keyword>
<comment type="subcellular location">
    <subcellularLocation>
        <location evidence="1">Cell membrane</location>
        <topology evidence="1">Multi-pass membrane protein</topology>
    </subcellularLocation>
</comment>
<comment type="caution">
    <text evidence="9">The sequence shown here is derived from an EMBL/GenBank/DDBJ whole genome shotgun (WGS) entry which is preliminary data.</text>
</comment>
<dbReference type="GO" id="GO:0005886">
    <property type="term" value="C:plasma membrane"/>
    <property type="evidence" value="ECO:0007669"/>
    <property type="project" value="UniProtKB-SubCell"/>
</dbReference>
<evidence type="ECO:0000256" key="7">
    <source>
        <dbReference type="ARBA" id="ARBA00023136"/>
    </source>
</evidence>
<evidence type="ECO:0000256" key="1">
    <source>
        <dbReference type="ARBA" id="ARBA00004651"/>
    </source>
</evidence>
<keyword evidence="6 8" id="KW-1133">Transmembrane helix</keyword>
<organism evidence="9 10">
    <name type="scientific">Halalkalibaculum roseum</name>
    <dbReference type="NCBI Taxonomy" id="2709311"/>
    <lineage>
        <taxon>Bacteria</taxon>
        <taxon>Pseudomonadati</taxon>
        <taxon>Balneolota</taxon>
        <taxon>Balneolia</taxon>
        <taxon>Balneolales</taxon>
        <taxon>Balneolaceae</taxon>
        <taxon>Halalkalibaculum</taxon>
    </lineage>
</organism>
<keyword evidence="7 8" id="KW-0472">Membrane</keyword>
<feature type="transmembrane region" description="Helical" evidence="8">
    <location>
        <begin position="199"/>
        <end position="220"/>
    </location>
</feature>
<feature type="transmembrane region" description="Helical" evidence="8">
    <location>
        <begin position="258"/>
        <end position="277"/>
    </location>
</feature>
<gene>
    <name evidence="9" type="ORF">G3570_03995</name>
</gene>
<comment type="similarity">
    <text evidence="2">Belongs to the ZIP transporter (TC 2.A.5) family.</text>
</comment>
<feature type="transmembrane region" description="Helical" evidence="8">
    <location>
        <begin position="80"/>
        <end position="100"/>
    </location>
</feature>
<evidence type="ECO:0000313" key="10">
    <source>
        <dbReference type="Proteomes" id="UP000473278"/>
    </source>
</evidence>
<feature type="transmembrane region" description="Helical" evidence="8">
    <location>
        <begin position="51"/>
        <end position="68"/>
    </location>
</feature>
<dbReference type="GO" id="GO:0005385">
    <property type="term" value="F:zinc ion transmembrane transporter activity"/>
    <property type="evidence" value="ECO:0007669"/>
    <property type="project" value="TreeGrafter"/>
</dbReference>
<evidence type="ECO:0000256" key="6">
    <source>
        <dbReference type="ARBA" id="ARBA00022989"/>
    </source>
</evidence>
<feature type="transmembrane region" description="Helical" evidence="8">
    <location>
        <begin position="20"/>
        <end position="39"/>
    </location>
</feature>
<dbReference type="AlphaFoldDB" id="A0A6M1SSF0"/>
<protein>
    <submittedName>
        <fullName evidence="9">ZIP family metal transporter</fullName>
    </submittedName>
</protein>
<evidence type="ECO:0000256" key="4">
    <source>
        <dbReference type="ARBA" id="ARBA00022692"/>
    </source>
</evidence>